<evidence type="ECO:0000256" key="3">
    <source>
        <dbReference type="ARBA" id="ARBA00004721"/>
    </source>
</evidence>
<evidence type="ECO:0000313" key="15">
    <source>
        <dbReference type="Proteomes" id="UP001219525"/>
    </source>
</evidence>
<dbReference type="Pfam" id="PF00067">
    <property type="entry name" value="p450"/>
    <property type="match status" value="1"/>
</dbReference>
<dbReference type="InterPro" id="IPR050121">
    <property type="entry name" value="Cytochrome_P450_monoxygenase"/>
</dbReference>
<dbReference type="GO" id="GO:0020037">
    <property type="term" value="F:heme binding"/>
    <property type="evidence" value="ECO:0007669"/>
    <property type="project" value="InterPro"/>
</dbReference>
<keyword evidence="11" id="KW-0503">Monooxygenase</keyword>
<name>A0AAD6YHA9_9AGAR</name>
<evidence type="ECO:0000256" key="4">
    <source>
        <dbReference type="ARBA" id="ARBA00010617"/>
    </source>
</evidence>
<accession>A0AAD6YHA9</accession>
<evidence type="ECO:0000313" key="14">
    <source>
        <dbReference type="EMBL" id="KAJ7221517.1"/>
    </source>
</evidence>
<dbReference type="InterPro" id="IPR001128">
    <property type="entry name" value="Cyt_P450"/>
</dbReference>
<keyword evidence="5" id="KW-0349">Heme</keyword>
<keyword evidence="9" id="KW-0560">Oxidoreductase</keyword>
<comment type="cofactor">
    <cofactor evidence="1">
        <name>heme</name>
        <dbReference type="ChEBI" id="CHEBI:30413"/>
    </cofactor>
</comment>
<gene>
    <name evidence="14" type="ORF">GGX14DRAFT_353768</name>
</gene>
<organism evidence="14 15">
    <name type="scientific">Mycena pura</name>
    <dbReference type="NCBI Taxonomy" id="153505"/>
    <lineage>
        <taxon>Eukaryota</taxon>
        <taxon>Fungi</taxon>
        <taxon>Dikarya</taxon>
        <taxon>Basidiomycota</taxon>
        <taxon>Agaricomycotina</taxon>
        <taxon>Agaricomycetes</taxon>
        <taxon>Agaricomycetidae</taxon>
        <taxon>Agaricales</taxon>
        <taxon>Marasmiineae</taxon>
        <taxon>Mycenaceae</taxon>
        <taxon>Mycena</taxon>
    </lineage>
</organism>
<dbReference type="EMBL" id="JARJCW010000008">
    <property type="protein sequence ID" value="KAJ7221517.1"/>
    <property type="molecule type" value="Genomic_DNA"/>
</dbReference>
<proteinExistence type="inferred from homology"/>
<evidence type="ECO:0000256" key="11">
    <source>
        <dbReference type="ARBA" id="ARBA00023033"/>
    </source>
</evidence>
<dbReference type="AlphaFoldDB" id="A0AAD6YHA9"/>
<keyword evidence="6 13" id="KW-0812">Transmembrane</keyword>
<dbReference type="InterPro" id="IPR036396">
    <property type="entry name" value="Cyt_P450_sf"/>
</dbReference>
<dbReference type="PANTHER" id="PTHR24305:SF166">
    <property type="entry name" value="CYTOCHROME P450 12A4, MITOCHONDRIAL-RELATED"/>
    <property type="match status" value="1"/>
</dbReference>
<dbReference type="GO" id="GO:0016705">
    <property type="term" value="F:oxidoreductase activity, acting on paired donors, with incorporation or reduction of molecular oxygen"/>
    <property type="evidence" value="ECO:0007669"/>
    <property type="project" value="InterPro"/>
</dbReference>
<sequence>MHNIFELYGICICMAIFTFLILSHFHILPSRRTTVHHTLPGVRAVLDPPAVSKSALLRSRASPNTRLVKAFHLTNTFVRDDLDTHSEFLHRTKDLLDAARSSWLRFAEIATDAVTLSLPDSSTDFRTFVHAVTLRAIIGGLLDPTADMTLLDSNDIRVVAELITDVWLLSKKPDPIPAHLLQALQERLRRLVPDHDLYPNPLDFVIPTWETFWRVVAVILAHVENDAEASRAFLDFFENPSSEQFRATTFNDAAPSVRHYVIEAMRLHPPVRHISRHIFESSRLTAFVPGFLAGYLSPRVHIAVADIESAQRSVHWAPDPDVYDPARFVREPDRARDRDMLAFGYGPLRCIAAEWAPMAAAAVVAAVLNRVDGVGYRFVRGPRIGGREGWDGWVVCKVD</sequence>
<dbReference type="PANTHER" id="PTHR24305">
    <property type="entry name" value="CYTOCHROME P450"/>
    <property type="match status" value="1"/>
</dbReference>
<keyword evidence="8 13" id="KW-1133">Transmembrane helix</keyword>
<evidence type="ECO:0000256" key="9">
    <source>
        <dbReference type="ARBA" id="ARBA00023002"/>
    </source>
</evidence>
<evidence type="ECO:0000256" key="2">
    <source>
        <dbReference type="ARBA" id="ARBA00004370"/>
    </source>
</evidence>
<keyword evidence="10" id="KW-0408">Iron</keyword>
<evidence type="ECO:0008006" key="16">
    <source>
        <dbReference type="Google" id="ProtNLM"/>
    </source>
</evidence>
<keyword evidence="7" id="KW-0479">Metal-binding</keyword>
<comment type="subcellular location">
    <subcellularLocation>
        <location evidence="2">Membrane</location>
    </subcellularLocation>
</comment>
<evidence type="ECO:0000256" key="5">
    <source>
        <dbReference type="ARBA" id="ARBA00022617"/>
    </source>
</evidence>
<dbReference type="SUPFAM" id="SSF48264">
    <property type="entry name" value="Cytochrome P450"/>
    <property type="match status" value="1"/>
</dbReference>
<keyword evidence="15" id="KW-1185">Reference proteome</keyword>
<reference evidence="14" key="1">
    <citation type="submission" date="2023-03" db="EMBL/GenBank/DDBJ databases">
        <title>Massive genome expansion in bonnet fungi (Mycena s.s.) driven by repeated elements and novel gene families across ecological guilds.</title>
        <authorList>
            <consortium name="Lawrence Berkeley National Laboratory"/>
            <person name="Harder C.B."/>
            <person name="Miyauchi S."/>
            <person name="Viragh M."/>
            <person name="Kuo A."/>
            <person name="Thoen E."/>
            <person name="Andreopoulos B."/>
            <person name="Lu D."/>
            <person name="Skrede I."/>
            <person name="Drula E."/>
            <person name="Henrissat B."/>
            <person name="Morin E."/>
            <person name="Kohler A."/>
            <person name="Barry K."/>
            <person name="LaButti K."/>
            <person name="Morin E."/>
            <person name="Salamov A."/>
            <person name="Lipzen A."/>
            <person name="Mereny Z."/>
            <person name="Hegedus B."/>
            <person name="Baldrian P."/>
            <person name="Stursova M."/>
            <person name="Weitz H."/>
            <person name="Taylor A."/>
            <person name="Grigoriev I.V."/>
            <person name="Nagy L.G."/>
            <person name="Martin F."/>
            <person name="Kauserud H."/>
        </authorList>
    </citation>
    <scope>NUCLEOTIDE SEQUENCE</scope>
    <source>
        <strain evidence="14">9144</strain>
    </source>
</reference>
<evidence type="ECO:0000256" key="10">
    <source>
        <dbReference type="ARBA" id="ARBA00023004"/>
    </source>
</evidence>
<feature type="transmembrane region" description="Helical" evidence="13">
    <location>
        <begin position="7"/>
        <end position="28"/>
    </location>
</feature>
<evidence type="ECO:0000256" key="7">
    <source>
        <dbReference type="ARBA" id="ARBA00022723"/>
    </source>
</evidence>
<comment type="similarity">
    <text evidence="4">Belongs to the cytochrome P450 family.</text>
</comment>
<keyword evidence="12 13" id="KW-0472">Membrane</keyword>
<comment type="caution">
    <text evidence="14">The sequence shown here is derived from an EMBL/GenBank/DDBJ whole genome shotgun (WGS) entry which is preliminary data.</text>
</comment>
<protein>
    <recommendedName>
        <fullName evidence="16">Cytochrome P450</fullName>
    </recommendedName>
</protein>
<evidence type="ECO:0000256" key="8">
    <source>
        <dbReference type="ARBA" id="ARBA00022989"/>
    </source>
</evidence>
<dbReference type="GO" id="GO:0005506">
    <property type="term" value="F:iron ion binding"/>
    <property type="evidence" value="ECO:0007669"/>
    <property type="project" value="InterPro"/>
</dbReference>
<evidence type="ECO:0000256" key="12">
    <source>
        <dbReference type="ARBA" id="ARBA00023136"/>
    </source>
</evidence>
<evidence type="ECO:0000256" key="1">
    <source>
        <dbReference type="ARBA" id="ARBA00001971"/>
    </source>
</evidence>
<evidence type="ECO:0000256" key="6">
    <source>
        <dbReference type="ARBA" id="ARBA00022692"/>
    </source>
</evidence>
<comment type="pathway">
    <text evidence="3">Secondary metabolite biosynthesis; terpenoid biosynthesis.</text>
</comment>
<evidence type="ECO:0000256" key="13">
    <source>
        <dbReference type="SAM" id="Phobius"/>
    </source>
</evidence>
<dbReference type="GO" id="GO:0004497">
    <property type="term" value="F:monooxygenase activity"/>
    <property type="evidence" value="ECO:0007669"/>
    <property type="project" value="UniProtKB-KW"/>
</dbReference>
<dbReference type="Gene3D" id="1.10.630.10">
    <property type="entry name" value="Cytochrome P450"/>
    <property type="match status" value="1"/>
</dbReference>
<dbReference type="Proteomes" id="UP001219525">
    <property type="component" value="Unassembled WGS sequence"/>
</dbReference>
<dbReference type="GO" id="GO:0016020">
    <property type="term" value="C:membrane"/>
    <property type="evidence" value="ECO:0007669"/>
    <property type="project" value="UniProtKB-SubCell"/>
</dbReference>